<dbReference type="EMBL" id="CAMAPF010001082">
    <property type="protein sequence ID" value="CAH9145636.1"/>
    <property type="molecule type" value="Genomic_DNA"/>
</dbReference>
<dbReference type="AlphaFoldDB" id="A0AAV0GCV2"/>
<dbReference type="InterPro" id="IPR018289">
    <property type="entry name" value="MULE_transposase_dom"/>
</dbReference>
<evidence type="ECO:0000259" key="1">
    <source>
        <dbReference type="Pfam" id="PF10551"/>
    </source>
</evidence>
<organism evidence="2 3">
    <name type="scientific">Cuscuta epithymum</name>
    <dbReference type="NCBI Taxonomy" id="186058"/>
    <lineage>
        <taxon>Eukaryota</taxon>
        <taxon>Viridiplantae</taxon>
        <taxon>Streptophyta</taxon>
        <taxon>Embryophyta</taxon>
        <taxon>Tracheophyta</taxon>
        <taxon>Spermatophyta</taxon>
        <taxon>Magnoliopsida</taxon>
        <taxon>eudicotyledons</taxon>
        <taxon>Gunneridae</taxon>
        <taxon>Pentapetalae</taxon>
        <taxon>asterids</taxon>
        <taxon>lamiids</taxon>
        <taxon>Solanales</taxon>
        <taxon>Convolvulaceae</taxon>
        <taxon>Cuscuteae</taxon>
        <taxon>Cuscuta</taxon>
        <taxon>Cuscuta subgen. Cuscuta</taxon>
    </lineage>
</organism>
<accession>A0AAV0GCV2</accession>
<evidence type="ECO:0000313" key="3">
    <source>
        <dbReference type="Proteomes" id="UP001152523"/>
    </source>
</evidence>
<protein>
    <recommendedName>
        <fullName evidence="1">MULE transposase domain-containing protein</fullName>
    </recommendedName>
</protein>
<sequence length="136" mass="15682">MHWYPPLSGTHELLLSLLYHTTFHFNSPPPPNFLRPSGTTDCVEFQKVFWAFKTSIKGFKHCPPLLTIDGTHLYGKYKCTLMVAMGSDANNQLYPLAFAISEAENGESWPWFMTFIRHFITHTENCVLIEIDMLEL</sequence>
<dbReference type="Proteomes" id="UP001152523">
    <property type="component" value="Unassembled WGS sequence"/>
</dbReference>
<dbReference type="PANTHER" id="PTHR31973:SF195">
    <property type="entry name" value="MUDR FAMILY TRANSPOSASE"/>
    <property type="match status" value="1"/>
</dbReference>
<dbReference type="Pfam" id="PF10551">
    <property type="entry name" value="MULE"/>
    <property type="match status" value="1"/>
</dbReference>
<proteinExistence type="predicted"/>
<gene>
    <name evidence="2" type="ORF">CEPIT_LOCUS42364</name>
</gene>
<name>A0AAV0GCV2_9ASTE</name>
<evidence type="ECO:0000313" key="2">
    <source>
        <dbReference type="EMBL" id="CAH9145636.1"/>
    </source>
</evidence>
<reference evidence="2" key="1">
    <citation type="submission" date="2022-07" db="EMBL/GenBank/DDBJ databases">
        <authorList>
            <person name="Macas J."/>
            <person name="Novak P."/>
            <person name="Neumann P."/>
        </authorList>
    </citation>
    <scope>NUCLEOTIDE SEQUENCE</scope>
</reference>
<dbReference type="PANTHER" id="PTHR31973">
    <property type="entry name" value="POLYPROTEIN, PUTATIVE-RELATED"/>
    <property type="match status" value="1"/>
</dbReference>
<feature type="domain" description="MULE transposase" evidence="1">
    <location>
        <begin position="66"/>
        <end position="125"/>
    </location>
</feature>
<keyword evidence="3" id="KW-1185">Reference proteome</keyword>
<comment type="caution">
    <text evidence="2">The sequence shown here is derived from an EMBL/GenBank/DDBJ whole genome shotgun (WGS) entry which is preliminary data.</text>
</comment>